<evidence type="ECO:0000313" key="2">
    <source>
        <dbReference type="Proteomes" id="UP001186974"/>
    </source>
</evidence>
<evidence type="ECO:0000313" key="1">
    <source>
        <dbReference type="EMBL" id="KAK3060985.1"/>
    </source>
</evidence>
<sequence length="537" mass="59930">MATRLAQCLNPTLPSGVHQKALEVYAHIFAIIDRHTFARDLHIYFPGLSPVLSFASLSVRPAFLSLVGTHICGLDSSSLRPALKALILCILPGLEEETSEDFEHVLAVMDKVRIAVRGVHASGEDDESKDSFFWQCFFLATITNSSRRQGALSYLVRRLPKFGVISDRKTSVPSELGMSGRILSPAAQAAISPEPGLLVRCFAAGLMDKQLLVQRGFLDLLVTHIPLDSPVLQTSVQEDDLQRLVAAAANVVSRRDMSLNRRLWAWFLGPEPKAGEEDDDPRSPTSDPSSYQANYFAQYGLQALTKSILKIFTRSSNITAERARPFRICLSLMDRWEVGGLIVPEIFIPSLQNIWDYSKVASKENTDEVVRSASNFFDGVESSLIWSKLFDLVASALSTDSLVDDDVRMQQLELCYFIITRFNIREEEMVLHHVPLVALALLTLLRKWRASETLDQLPANVFEVAFKLADALVQLISKRTFEDAGSNNPDQNDTMLETESSRDIVKAIEAHYRNQQSVSDASDSLFTPRKLGEHTMK</sequence>
<feature type="non-terminal residue" evidence="1">
    <location>
        <position position="537"/>
    </location>
</feature>
<accession>A0ACC3D2U2</accession>
<keyword evidence="2" id="KW-1185">Reference proteome</keyword>
<proteinExistence type="predicted"/>
<dbReference type="Proteomes" id="UP001186974">
    <property type="component" value="Unassembled WGS sequence"/>
</dbReference>
<gene>
    <name evidence="1" type="ORF">LTS18_007271</name>
</gene>
<dbReference type="EMBL" id="JAWDJW010008149">
    <property type="protein sequence ID" value="KAK3060985.1"/>
    <property type="molecule type" value="Genomic_DNA"/>
</dbReference>
<name>A0ACC3D2U2_9PEZI</name>
<protein>
    <submittedName>
        <fullName evidence="1">Uncharacterized protein</fullName>
    </submittedName>
</protein>
<reference evidence="1" key="1">
    <citation type="submission" date="2024-09" db="EMBL/GenBank/DDBJ databases">
        <title>Black Yeasts Isolated from many extreme environments.</title>
        <authorList>
            <person name="Coleine C."/>
            <person name="Stajich J.E."/>
            <person name="Selbmann L."/>
        </authorList>
    </citation>
    <scope>NUCLEOTIDE SEQUENCE</scope>
    <source>
        <strain evidence="1">CCFEE 5737</strain>
    </source>
</reference>
<comment type="caution">
    <text evidence="1">The sequence shown here is derived from an EMBL/GenBank/DDBJ whole genome shotgun (WGS) entry which is preliminary data.</text>
</comment>
<organism evidence="1 2">
    <name type="scientific">Coniosporium uncinatum</name>
    <dbReference type="NCBI Taxonomy" id="93489"/>
    <lineage>
        <taxon>Eukaryota</taxon>
        <taxon>Fungi</taxon>
        <taxon>Dikarya</taxon>
        <taxon>Ascomycota</taxon>
        <taxon>Pezizomycotina</taxon>
        <taxon>Dothideomycetes</taxon>
        <taxon>Dothideomycetes incertae sedis</taxon>
        <taxon>Coniosporium</taxon>
    </lineage>
</organism>